<dbReference type="GO" id="GO:0016301">
    <property type="term" value="F:kinase activity"/>
    <property type="evidence" value="ECO:0007669"/>
    <property type="project" value="UniProtKB-KW"/>
</dbReference>
<evidence type="ECO:0000259" key="9">
    <source>
        <dbReference type="Pfam" id="PF01636"/>
    </source>
</evidence>
<evidence type="ECO:0000313" key="10">
    <source>
        <dbReference type="EMBL" id="AQP46756.1"/>
    </source>
</evidence>
<dbReference type="InterPro" id="IPR002575">
    <property type="entry name" value="Aminoglycoside_PTrfase"/>
</dbReference>
<evidence type="ECO:0000256" key="3">
    <source>
        <dbReference type="ARBA" id="ARBA00022741"/>
    </source>
</evidence>
<feature type="binding site" evidence="8">
    <location>
        <position position="161"/>
    </location>
    <ligand>
        <name>Mg(2+)</name>
        <dbReference type="ChEBI" id="CHEBI:18420"/>
    </ligand>
</feature>
<keyword evidence="6" id="KW-0046">Antibiotic resistance</keyword>
<keyword evidence="8" id="KW-0479">Metal-binding</keyword>
<dbReference type="AlphaFoldDB" id="A0A1Q2CKW0"/>
<evidence type="ECO:0000256" key="5">
    <source>
        <dbReference type="ARBA" id="ARBA00022840"/>
    </source>
</evidence>
<sequence length="236" mass="25843">MALAAPPPAGTPVPELVTRWAREHRRDVAELVWRNELGGITARLTAPDTKDLFAKWSPVDLEPEAERMSWLSGRHPAPRVFDYVDDGDQWLLVSGALPGVSAVDPRWTADPDRAAAAIGEGYAVLHSLDPSISMFGAVDWVGDQPDIDQLVIAHGDACVPNTIIGADGRFVGHVDLGSLGVADRWADLAIASWSLEWDYGPGHERAFWDAYGIEPDPDRIAHYRRLWDEPDPAVDA</sequence>
<dbReference type="Gene3D" id="3.30.200.20">
    <property type="entry name" value="Phosphorylase Kinase, domain 1"/>
    <property type="match status" value="1"/>
</dbReference>
<feature type="domain" description="Aminoglycoside phosphotransferase" evidence="9">
    <location>
        <begin position="55"/>
        <end position="131"/>
    </location>
</feature>
<dbReference type="InterPro" id="IPR024165">
    <property type="entry name" value="Kan/Strep_kinase"/>
</dbReference>
<dbReference type="SUPFAM" id="SSF56112">
    <property type="entry name" value="Protein kinase-like (PK-like)"/>
    <property type="match status" value="1"/>
</dbReference>
<evidence type="ECO:0000256" key="4">
    <source>
        <dbReference type="ARBA" id="ARBA00022777"/>
    </source>
</evidence>
<feature type="active site" description="Proton acceptor" evidence="7">
    <location>
        <position position="156"/>
    </location>
</feature>
<dbReference type="Gene3D" id="3.90.1200.10">
    <property type="match status" value="1"/>
</dbReference>
<dbReference type="GO" id="GO:0016773">
    <property type="term" value="F:phosphotransferase activity, alcohol group as acceptor"/>
    <property type="evidence" value="ECO:0007669"/>
    <property type="project" value="InterPro"/>
</dbReference>
<dbReference type="RefSeq" id="WP_077685064.1">
    <property type="nucleotide sequence ID" value="NZ_CP019606.1"/>
</dbReference>
<name>A0A1Q2CKW0_9ACTN</name>
<evidence type="ECO:0000256" key="6">
    <source>
        <dbReference type="ARBA" id="ARBA00023251"/>
    </source>
</evidence>
<keyword evidence="11" id="KW-1185">Reference proteome</keyword>
<dbReference type="PANTHER" id="PTHR21310:SF41">
    <property type="entry name" value="3'-PHOSPHOTRANSFERASE, PUTATIVE-RELATED"/>
    <property type="match status" value="1"/>
</dbReference>
<reference evidence="11" key="1">
    <citation type="submission" date="2017-02" db="EMBL/GenBank/DDBJ databases">
        <title>Tessaracoccus aquaemaris sp. nov., isolated from the intestine of a Korean rockfish, Sebastes schlegelii, in a marine aquaculture pond.</title>
        <authorList>
            <person name="Tak E.J."/>
            <person name="Bae J.-W."/>
        </authorList>
    </citation>
    <scope>NUCLEOTIDE SEQUENCE [LARGE SCALE GENOMIC DNA]</scope>
    <source>
        <strain evidence="11">NSG39</strain>
    </source>
</reference>
<keyword evidence="8" id="KW-0460">Magnesium</keyword>
<dbReference type="GO" id="GO:0046677">
    <property type="term" value="P:response to antibiotic"/>
    <property type="evidence" value="ECO:0007669"/>
    <property type="project" value="UniProtKB-KW"/>
</dbReference>
<dbReference type="EMBL" id="CP019606">
    <property type="protein sequence ID" value="AQP46756.1"/>
    <property type="molecule type" value="Genomic_DNA"/>
</dbReference>
<dbReference type="PANTHER" id="PTHR21310">
    <property type="entry name" value="AMINOGLYCOSIDE PHOSPHOTRANSFERASE-RELATED-RELATED"/>
    <property type="match status" value="1"/>
</dbReference>
<dbReference type="GO" id="GO:0005524">
    <property type="term" value="F:ATP binding"/>
    <property type="evidence" value="ECO:0007669"/>
    <property type="project" value="UniProtKB-KW"/>
</dbReference>
<evidence type="ECO:0000256" key="8">
    <source>
        <dbReference type="PIRSR" id="PIRSR000706-2"/>
    </source>
</evidence>
<keyword evidence="5" id="KW-0067">ATP-binding</keyword>
<dbReference type="Pfam" id="PF01636">
    <property type="entry name" value="APH"/>
    <property type="match status" value="2"/>
</dbReference>
<proteinExistence type="inferred from homology"/>
<keyword evidence="3" id="KW-0547">Nucleotide-binding</keyword>
<comment type="similarity">
    <text evidence="1">Belongs to the aminoglycoside phosphotransferase family.</text>
</comment>
<dbReference type="GO" id="GO:0046872">
    <property type="term" value="F:metal ion binding"/>
    <property type="evidence" value="ECO:0007669"/>
    <property type="project" value="UniProtKB-KW"/>
</dbReference>
<evidence type="ECO:0000256" key="1">
    <source>
        <dbReference type="ARBA" id="ARBA00006219"/>
    </source>
</evidence>
<feature type="binding site" evidence="8">
    <location>
        <position position="175"/>
    </location>
    <ligand>
        <name>Mg(2+)</name>
        <dbReference type="ChEBI" id="CHEBI:18420"/>
    </ligand>
</feature>
<dbReference type="OrthoDB" id="3806873at2"/>
<organism evidence="10 11">
    <name type="scientific">Tessaracoccus aquimaris</name>
    <dbReference type="NCBI Taxonomy" id="1332264"/>
    <lineage>
        <taxon>Bacteria</taxon>
        <taxon>Bacillati</taxon>
        <taxon>Actinomycetota</taxon>
        <taxon>Actinomycetes</taxon>
        <taxon>Propionibacteriales</taxon>
        <taxon>Propionibacteriaceae</taxon>
        <taxon>Tessaracoccus</taxon>
    </lineage>
</organism>
<evidence type="ECO:0000256" key="2">
    <source>
        <dbReference type="ARBA" id="ARBA00022679"/>
    </source>
</evidence>
<accession>A0A1Q2CKW0</accession>
<evidence type="ECO:0000256" key="7">
    <source>
        <dbReference type="PIRSR" id="PIRSR000706-1"/>
    </source>
</evidence>
<protein>
    <recommendedName>
        <fullName evidence="9">Aminoglycoside phosphotransferase domain-containing protein</fullName>
    </recommendedName>
</protein>
<dbReference type="PIRSF" id="PIRSF000706">
    <property type="entry name" value="Kanamycin_kin"/>
    <property type="match status" value="1"/>
</dbReference>
<keyword evidence="2" id="KW-0808">Transferase</keyword>
<gene>
    <name evidence="10" type="ORF">BW730_03655</name>
</gene>
<keyword evidence="4" id="KW-0418">Kinase</keyword>
<evidence type="ECO:0000313" key="11">
    <source>
        <dbReference type="Proteomes" id="UP000188145"/>
    </source>
</evidence>
<dbReference type="InterPro" id="IPR011009">
    <property type="entry name" value="Kinase-like_dom_sf"/>
</dbReference>
<dbReference type="KEGG" id="tes:BW730_03655"/>
<dbReference type="InterPro" id="IPR051678">
    <property type="entry name" value="AGP_Transferase"/>
</dbReference>
<feature type="domain" description="Aminoglycoside phosphotransferase" evidence="9">
    <location>
        <begin position="148"/>
        <end position="222"/>
    </location>
</feature>
<dbReference type="STRING" id="1332264.BW730_03655"/>
<dbReference type="Proteomes" id="UP000188145">
    <property type="component" value="Chromosome"/>
</dbReference>